<dbReference type="Pfam" id="PF09796">
    <property type="entry name" value="QCR10"/>
    <property type="match status" value="1"/>
</dbReference>
<feature type="transmembrane region" description="Helical" evidence="1">
    <location>
        <begin position="51"/>
        <end position="72"/>
    </location>
</feature>
<accession>A0A316VB14</accession>
<dbReference type="FunCoup" id="A0A316VB14">
    <property type="interactions" value="50"/>
</dbReference>
<dbReference type="PANTHER" id="PTHR28254">
    <property type="entry name" value="CYTOCHROME B-C1 COMPLEX SUBUNIT 10"/>
    <property type="match status" value="1"/>
</dbReference>
<dbReference type="PANTHER" id="PTHR28254:SF1">
    <property type="entry name" value="CYTOCHROME B-C1 COMPLEX SUBUNIT 10, MITOCHONDRIAL"/>
    <property type="match status" value="1"/>
</dbReference>
<dbReference type="GO" id="GO:0006122">
    <property type="term" value="P:mitochondrial electron transport, ubiquinol to cytochrome c"/>
    <property type="evidence" value="ECO:0007669"/>
    <property type="project" value="InterPro"/>
</dbReference>
<dbReference type="EMBL" id="KZ819603">
    <property type="protein sequence ID" value="PWN34712.1"/>
    <property type="molecule type" value="Genomic_DNA"/>
</dbReference>
<dbReference type="STRING" id="1280837.A0A316VB14"/>
<proteinExistence type="predicted"/>
<evidence type="ECO:0000313" key="2">
    <source>
        <dbReference type="EMBL" id="PWN34712.1"/>
    </source>
</evidence>
<keyword evidence="3" id="KW-1185">Reference proteome</keyword>
<name>A0A316VB14_9BASI</name>
<dbReference type="InParanoid" id="A0A316VB14"/>
<dbReference type="InterPro" id="IPR019182">
    <property type="entry name" value="Cytochrome_b-c1_su10_fun"/>
</dbReference>
<keyword evidence="1" id="KW-0472">Membrane</keyword>
<dbReference type="RefSeq" id="XP_025355014.1">
    <property type="nucleotide sequence ID" value="XM_025501677.1"/>
</dbReference>
<evidence type="ECO:0000313" key="3">
    <source>
        <dbReference type="Proteomes" id="UP000245771"/>
    </source>
</evidence>
<dbReference type="GeneID" id="37023458"/>
<dbReference type="GO" id="GO:0005739">
    <property type="term" value="C:mitochondrion"/>
    <property type="evidence" value="ECO:0007669"/>
    <property type="project" value="GOC"/>
</dbReference>
<keyword evidence="1" id="KW-1133">Transmembrane helix</keyword>
<dbReference type="AlphaFoldDB" id="A0A316VB14"/>
<dbReference type="Proteomes" id="UP000245771">
    <property type="component" value="Unassembled WGS sequence"/>
</dbReference>
<protein>
    <submittedName>
        <fullName evidence="2">Uncharacterized protein</fullName>
    </submittedName>
</protein>
<organism evidence="2 3">
    <name type="scientific">Meira miltonrushii</name>
    <dbReference type="NCBI Taxonomy" id="1280837"/>
    <lineage>
        <taxon>Eukaryota</taxon>
        <taxon>Fungi</taxon>
        <taxon>Dikarya</taxon>
        <taxon>Basidiomycota</taxon>
        <taxon>Ustilaginomycotina</taxon>
        <taxon>Exobasidiomycetes</taxon>
        <taxon>Exobasidiales</taxon>
        <taxon>Brachybasidiaceae</taxon>
        <taxon>Meira</taxon>
    </lineage>
</organism>
<gene>
    <name evidence="2" type="ORF">FA14DRAFT_188780</name>
</gene>
<sequence>MAALRPTAIRALQAQRGAFRASAPVKAVKPTFQPHFYRITPENVTKWVPSLALWGGAAAGAVTLFFSAVPIFQTDVLKHIPIVASYFEDKTPDSDKPF</sequence>
<dbReference type="OrthoDB" id="2391627at2759"/>
<evidence type="ECO:0000256" key="1">
    <source>
        <dbReference type="SAM" id="Phobius"/>
    </source>
</evidence>
<keyword evidence="1" id="KW-0812">Transmembrane</keyword>
<reference evidence="2 3" key="1">
    <citation type="journal article" date="2018" name="Mol. Biol. Evol.">
        <title>Broad Genomic Sampling Reveals a Smut Pathogenic Ancestry of the Fungal Clade Ustilaginomycotina.</title>
        <authorList>
            <person name="Kijpornyongpan T."/>
            <person name="Mondo S.J."/>
            <person name="Barry K."/>
            <person name="Sandor L."/>
            <person name="Lee J."/>
            <person name="Lipzen A."/>
            <person name="Pangilinan J."/>
            <person name="LaButti K."/>
            <person name="Hainaut M."/>
            <person name="Henrissat B."/>
            <person name="Grigoriev I.V."/>
            <person name="Spatafora J.W."/>
            <person name="Aime M.C."/>
        </authorList>
    </citation>
    <scope>NUCLEOTIDE SEQUENCE [LARGE SCALE GENOMIC DNA]</scope>
    <source>
        <strain evidence="2 3">MCA 3882</strain>
    </source>
</reference>